<keyword evidence="2" id="KW-0489">Methyltransferase</keyword>
<dbReference type="Gene3D" id="3.40.50.150">
    <property type="entry name" value="Vaccinia Virus protein VP39"/>
    <property type="match status" value="1"/>
</dbReference>
<name>A0A285PU58_9FIRM</name>
<dbReference type="EC" id="2.1.1.-" evidence="2"/>
<dbReference type="EMBL" id="LT907978">
    <property type="protein sequence ID" value="SOB72787.1"/>
    <property type="molecule type" value="Genomic_DNA"/>
</dbReference>
<evidence type="ECO:0000313" key="3">
    <source>
        <dbReference type="Proteomes" id="UP000217549"/>
    </source>
</evidence>
<evidence type="ECO:0000256" key="1">
    <source>
        <dbReference type="SAM" id="Coils"/>
    </source>
</evidence>
<proteinExistence type="predicted"/>
<dbReference type="InterPro" id="IPR029063">
    <property type="entry name" value="SAM-dependent_MTases_sf"/>
</dbReference>
<dbReference type="STRING" id="39488.ERS852450_02917"/>
<dbReference type="Proteomes" id="UP000217549">
    <property type="component" value="Chromosome I"/>
</dbReference>
<protein>
    <submittedName>
        <fullName evidence="2">Methyltransferase domain</fullName>
        <ecNumber evidence="2">2.1.1.-</ecNumber>
    </submittedName>
</protein>
<dbReference type="RefSeq" id="WP_096240763.1">
    <property type="nucleotide sequence ID" value="NZ_LT907978.1"/>
</dbReference>
<gene>
    <name evidence="2" type="ORF">EHLA_2156</name>
</gene>
<evidence type="ECO:0000313" key="2">
    <source>
        <dbReference type="EMBL" id="SOB72787.1"/>
    </source>
</evidence>
<dbReference type="PANTHER" id="PTHR38451">
    <property type="entry name" value="TRNA (ADENINE(22)-N(1))-METHYLTRANSFERASE"/>
    <property type="match status" value="1"/>
</dbReference>
<reference evidence="3" key="1">
    <citation type="submission" date="2017-09" db="EMBL/GenBank/DDBJ databases">
        <authorList>
            <person name="Shetty A S."/>
        </authorList>
    </citation>
    <scope>NUCLEOTIDE SEQUENCE [LARGE SCALE GENOMIC DNA]</scope>
</reference>
<dbReference type="SUPFAM" id="SSF53335">
    <property type="entry name" value="S-adenosyl-L-methionine-dependent methyltransferases"/>
    <property type="match status" value="1"/>
</dbReference>
<dbReference type="Pfam" id="PF12847">
    <property type="entry name" value="Methyltransf_18"/>
    <property type="match status" value="1"/>
</dbReference>
<accession>A0A285PU58</accession>
<dbReference type="InterPro" id="IPR006901">
    <property type="entry name" value="TrmK"/>
</dbReference>
<dbReference type="GO" id="GO:0160105">
    <property type="term" value="F:tRNA (adenine(22)-N1)-methyltransferase activity"/>
    <property type="evidence" value="ECO:0007669"/>
    <property type="project" value="InterPro"/>
</dbReference>
<keyword evidence="1" id="KW-0175">Coiled coil</keyword>
<organism evidence="2 3">
    <name type="scientific">Anaerobutyricum hallii</name>
    <dbReference type="NCBI Taxonomy" id="39488"/>
    <lineage>
        <taxon>Bacteria</taxon>
        <taxon>Bacillati</taxon>
        <taxon>Bacillota</taxon>
        <taxon>Clostridia</taxon>
        <taxon>Lachnospirales</taxon>
        <taxon>Lachnospiraceae</taxon>
        <taxon>Anaerobutyricum</taxon>
    </lineage>
</organism>
<dbReference type="PANTHER" id="PTHR38451:SF1">
    <property type="entry name" value="TRNA (ADENINE(22)-N(1))-METHYLTRANSFERASE"/>
    <property type="match status" value="1"/>
</dbReference>
<feature type="coiled-coil region" evidence="1">
    <location>
        <begin position="213"/>
        <end position="274"/>
    </location>
</feature>
<dbReference type="AlphaFoldDB" id="A0A285PU58"/>
<keyword evidence="3" id="KW-1185">Reference proteome</keyword>
<dbReference type="KEGG" id="ehl:EHLA_2156"/>
<keyword evidence="2" id="KW-0808">Transferase</keyword>
<sequence length="276" mass="31788">MELSIRLKTVAEAVTPGNRVADIGTDHGYVPIYLVKNNLSPGGIAMDVNKGPLEKAKEHIRAEKLSGKIATRLGNGLAPLEPGETDTVVIAGMGGDLICKILKAKPEFLIEGKELILQPQSEWFKVRQILKEYRYQIEKEWFLKEDGKYYVIIKAEPGWTQPQRMKHKQPSIHEYMKEIADMPENQTVAKTEMEEIYERYGRYLIETKNPVLIEYLEKEIAKKEQIAADLKQSIKKMGNIEESEEISGKDRANIIKRQRRYQELQKEIEDMRKAIF</sequence>
<dbReference type="GO" id="GO:0032259">
    <property type="term" value="P:methylation"/>
    <property type="evidence" value="ECO:0007669"/>
    <property type="project" value="UniProtKB-KW"/>
</dbReference>
<dbReference type="PIRSF" id="PIRSF018637">
    <property type="entry name" value="TrmK"/>
    <property type="match status" value="1"/>
</dbReference>